<dbReference type="Gene3D" id="1.20.120.80">
    <property type="entry name" value="Cytochrome c oxidase, subunit III, four-helix bundle"/>
    <property type="match status" value="1"/>
</dbReference>
<proteinExistence type="inferred from homology"/>
<accession>A0ABU5C4M6</accession>
<feature type="transmembrane region" description="Helical" evidence="8">
    <location>
        <begin position="16"/>
        <end position="37"/>
    </location>
</feature>
<keyword evidence="5 8" id="KW-1133">Transmembrane helix</keyword>
<evidence type="ECO:0000256" key="4">
    <source>
        <dbReference type="ARBA" id="ARBA00022692"/>
    </source>
</evidence>
<dbReference type="EMBL" id="JAWDIP010000003">
    <property type="protein sequence ID" value="MDY0394280.1"/>
    <property type="molecule type" value="Genomic_DNA"/>
</dbReference>
<keyword evidence="6 8" id="KW-0472">Membrane</keyword>
<dbReference type="Proteomes" id="UP001281447">
    <property type="component" value="Unassembled WGS sequence"/>
</dbReference>
<feature type="domain" description="Heme-copper oxidase subunit III family profile" evidence="9">
    <location>
        <begin position="1"/>
        <end position="189"/>
    </location>
</feature>
<sequence>MTKNEAALFKDKQVGFFIYLGVEAVMFLTLFATYIIFTPAPIDPKPNDIFEVKSLVLSSVFLLASSGTLMFSEKGFQDKNDKRLLAWLGVTLLFGLVFLGFELHDFYSYVEQGYTTSKNVFLASFYVLVGLHAAHVTFGSGWMLMLFGHHFRGIPRGLFQEKLKIFSYYWHFVDIVWVFIIVIVYLPYLF</sequence>
<evidence type="ECO:0000256" key="5">
    <source>
        <dbReference type="ARBA" id="ARBA00022989"/>
    </source>
</evidence>
<dbReference type="PANTHER" id="PTHR11403">
    <property type="entry name" value="CYTOCHROME C OXIDASE SUBUNIT III"/>
    <property type="match status" value="1"/>
</dbReference>
<keyword evidence="3" id="KW-1003">Cell membrane</keyword>
<gene>
    <name evidence="10" type="ORF">RWE15_07040</name>
</gene>
<dbReference type="InterPro" id="IPR013833">
    <property type="entry name" value="Cyt_c_oxidase_su3_a-hlx"/>
</dbReference>
<evidence type="ECO:0000256" key="1">
    <source>
        <dbReference type="ARBA" id="ARBA00004651"/>
    </source>
</evidence>
<organism evidence="10 11">
    <name type="scientific">Tigheibacillus halophilus</name>
    <dbReference type="NCBI Taxonomy" id="361280"/>
    <lineage>
        <taxon>Bacteria</taxon>
        <taxon>Bacillati</taxon>
        <taxon>Bacillota</taxon>
        <taxon>Bacilli</taxon>
        <taxon>Bacillales</taxon>
        <taxon>Bacillaceae</taxon>
        <taxon>Tigheibacillus</taxon>
    </lineage>
</organism>
<evidence type="ECO:0000256" key="2">
    <source>
        <dbReference type="ARBA" id="ARBA00010581"/>
    </source>
</evidence>
<evidence type="ECO:0000313" key="11">
    <source>
        <dbReference type="Proteomes" id="UP001281447"/>
    </source>
</evidence>
<comment type="similarity">
    <text evidence="2 7">Belongs to the cytochrome c oxidase subunit 3 family.</text>
</comment>
<dbReference type="PANTHER" id="PTHR11403:SF2">
    <property type="entry name" value="CYTOCHROME BO(3) UBIQUINOL OXIDASE SUBUNIT 3"/>
    <property type="match status" value="1"/>
</dbReference>
<dbReference type="PROSITE" id="PS50253">
    <property type="entry name" value="COX3"/>
    <property type="match status" value="1"/>
</dbReference>
<feature type="transmembrane region" description="Helical" evidence="8">
    <location>
        <begin position="168"/>
        <end position="188"/>
    </location>
</feature>
<evidence type="ECO:0000256" key="7">
    <source>
        <dbReference type="RuleBase" id="RU003376"/>
    </source>
</evidence>
<feature type="transmembrane region" description="Helical" evidence="8">
    <location>
        <begin position="121"/>
        <end position="147"/>
    </location>
</feature>
<comment type="caution">
    <text evidence="10">The sequence shown here is derived from an EMBL/GenBank/DDBJ whole genome shotgun (WGS) entry which is preliminary data.</text>
</comment>
<feature type="transmembrane region" description="Helical" evidence="8">
    <location>
        <begin position="49"/>
        <end position="72"/>
    </location>
</feature>
<dbReference type="InterPro" id="IPR024791">
    <property type="entry name" value="Cyt_c/ubiquinol_Oxase_su3"/>
</dbReference>
<dbReference type="Pfam" id="PF00510">
    <property type="entry name" value="COX3"/>
    <property type="match status" value="1"/>
</dbReference>
<dbReference type="InterPro" id="IPR035973">
    <property type="entry name" value="Cyt_c_oxidase_su3-like_sf"/>
</dbReference>
<comment type="subcellular location">
    <subcellularLocation>
        <location evidence="1 7">Cell membrane</location>
        <topology evidence="1 7">Multi-pass membrane protein</topology>
    </subcellularLocation>
</comment>
<evidence type="ECO:0000259" key="9">
    <source>
        <dbReference type="PROSITE" id="PS50253"/>
    </source>
</evidence>
<keyword evidence="4 7" id="KW-0812">Transmembrane</keyword>
<feature type="transmembrane region" description="Helical" evidence="8">
    <location>
        <begin position="84"/>
        <end position="101"/>
    </location>
</feature>
<keyword evidence="11" id="KW-1185">Reference proteome</keyword>
<evidence type="ECO:0000256" key="8">
    <source>
        <dbReference type="SAM" id="Phobius"/>
    </source>
</evidence>
<protein>
    <submittedName>
        <fullName evidence="10">Cytochrome c oxidase subunit 3</fullName>
    </submittedName>
</protein>
<evidence type="ECO:0000313" key="10">
    <source>
        <dbReference type="EMBL" id="MDY0394280.1"/>
    </source>
</evidence>
<dbReference type="RefSeq" id="WP_390355027.1">
    <property type="nucleotide sequence ID" value="NZ_JBHUIZ010000006.1"/>
</dbReference>
<evidence type="ECO:0000256" key="3">
    <source>
        <dbReference type="ARBA" id="ARBA00022475"/>
    </source>
</evidence>
<dbReference type="SUPFAM" id="SSF81452">
    <property type="entry name" value="Cytochrome c oxidase subunit III-like"/>
    <property type="match status" value="1"/>
</dbReference>
<evidence type="ECO:0000256" key="6">
    <source>
        <dbReference type="ARBA" id="ARBA00023136"/>
    </source>
</evidence>
<name>A0ABU5C4M6_9BACI</name>
<dbReference type="InterPro" id="IPR000298">
    <property type="entry name" value="Cyt_c_oxidase-like_su3"/>
</dbReference>
<reference evidence="10 11" key="1">
    <citation type="submission" date="2023-10" db="EMBL/GenBank/DDBJ databases">
        <title>Virgibacillus halophilus 5B73C genome.</title>
        <authorList>
            <person name="Miliotis G."/>
            <person name="Sengupta P."/>
            <person name="Hameed A."/>
            <person name="Chuvochina M."/>
            <person name="Mcdonagh F."/>
            <person name="Simpson A.C."/>
            <person name="Singh N.K."/>
            <person name="Rekha P.D."/>
            <person name="Raman K."/>
            <person name="Hugenholtz P."/>
            <person name="Venkateswaran K."/>
        </authorList>
    </citation>
    <scope>NUCLEOTIDE SEQUENCE [LARGE SCALE GENOMIC DNA]</scope>
    <source>
        <strain evidence="10 11">5B73C</strain>
    </source>
</reference>